<dbReference type="EMBL" id="BNAQ01000009">
    <property type="protein sequence ID" value="GHH25445.1"/>
    <property type="molecule type" value="Genomic_DNA"/>
</dbReference>
<dbReference type="RefSeq" id="WP_189677651.1">
    <property type="nucleotide sequence ID" value="NZ_BNAQ01000009.1"/>
</dbReference>
<evidence type="ECO:0008006" key="4">
    <source>
        <dbReference type="Google" id="ProtNLM"/>
    </source>
</evidence>
<evidence type="ECO:0000313" key="2">
    <source>
        <dbReference type="EMBL" id="GHH25445.1"/>
    </source>
</evidence>
<proteinExistence type="predicted"/>
<gene>
    <name evidence="2" type="ORF">GCM10008023_38870</name>
</gene>
<sequence>MSTEGNAGVLAALFDGVSLLQGQIAALAQSNSRIEETQRVILDRIDTIDAGQVAVADILPILETILGRVVDDRQRTDAGYESVVKVLAALADGHREAREEITTIVTVLEAIDTSAGADRAAIDAAIGPLASGVEKLLELTIANTQADSDEPPRLDPALAQILANQVEDRKMSRAGFKKVSSLAAFSYAAASGHRGSLPVDVEDDPLLEMYLLAQPADLLSSERAVVHWRNAATAAGTTELIAILKKQYQPSPTDTRETRVLRYRLAAITRATITGRGATPPTPPSTIIPADRSAAACVIRSQELAQLWRAGESTALYAEPELAGALDLFALAERQAGPTSEDRTSPELVALHRELATRVEAGNRPSLADVRPARASDRSIAAEVEQDR</sequence>
<evidence type="ECO:0000256" key="1">
    <source>
        <dbReference type="SAM" id="MobiDB-lite"/>
    </source>
</evidence>
<comment type="caution">
    <text evidence="2">The sequence shown here is derived from an EMBL/GenBank/DDBJ whole genome shotgun (WGS) entry which is preliminary data.</text>
</comment>
<keyword evidence="3" id="KW-1185">Reference proteome</keyword>
<name>A0ABQ3LU90_9SPHN</name>
<dbReference type="Proteomes" id="UP000652430">
    <property type="component" value="Unassembled WGS sequence"/>
</dbReference>
<evidence type="ECO:0000313" key="3">
    <source>
        <dbReference type="Proteomes" id="UP000652430"/>
    </source>
</evidence>
<organism evidence="2 3">
    <name type="scientific">Sphingomonas glacialis</name>
    <dbReference type="NCBI Taxonomy" id="658225"/>
    <lineage>
        <taxon>Bacteria</taxon>
        <taxon>Pseudomonadati</taxon>
        <taxon>Pseudomonadota</taxon>
        <taxon>Alphaproteobacteria</taxon>
        <taxon>Sphingomonadales</taxon>
        <taxon>Sphingomonadaceae</taxon>
        <taxon>Sphingomonas</taxon>
    </lineage>
</organism>
<accession>A0ABQ3LU90</accession>
<feature type="region of interest" description="Disordered" evidence="1">
    <location>
        <begin position="360"/>
        <end position="388"/>
    </location>
</feature>
<reference evidence="3" key="1">
    <citation type="journal article" date="2019" name="Int. J. Syst. Evol. Microbiol.">
        <title>The Global Catalogue of Microorganisms (GCM) 10K type strain sequencing project: providing services to taxonomists for standard genome sequencing and annotation.</title>
        <authorList>
            <consortium name="The Broad Institute Genomics Platform"/>
            <consortium name="The Broad Institute Genome Sequencing Center for Infectious Disease"/>
            <person name="Wu L."/>
            <person name="Ma J."/>
        </authorList>
    </citation>
    <scope>NUCLEOTIDE SEQUENCE [LARGE SCALE GENOMIC DNA]</scope>
    <source>
        <strain evidence="3">CGMCC 1.8957</strain>
    </source>
</reference>
<protein>
    <recommendedName>
        <fullName evidence="4">DUF222 domain-containing protein</fullName>
    </recommendedName>
</protein>